<feature type="compositionally biased region" description="Basic residues" evidence="2">
    <location>
        <begin position="565"/>
        <end position="574"/>
    </location>
</feature>
<feature type="region of interest" description="Disordered" evidence="2">
    <location>
        <begin position="734"/>
        <end position="867"/>
    </location>
</feature>
<dbReference type="GO" id="GO:0016301">
    <property type="term" value="F:kinase activity"/>
    <property type="evidence" value="ECO:0007669"/>
    <property type="project" value="UniProtKB-KW"/>
</dbReference>
<feature type="compositionally biased region" description="Polar residues" evidence="2">
    <location>
        <begin position="650"/>
        <end position="665"/>
    </location>
</feature>
<feature type="region of interest" description="Disordered" evidence="2">
    <location>
        <begin position="310"/>
        <end position="349"/>
    </location>
</feature>
<feature type="compositionally biased region" description="Low complexity" evidence="2">
    <location>
        <begin position="575"/>
        <end position="598"/>
    </location>
</feature>
<feature type="region of interest" description="Disordered" evidence="2">
    <location>
        <begin position="1"/>
        <end position="107"/>
    </location>
</feature>
<dbReference type="PANTHER" id="PTHR46949">
    <property type="entry name" value="LEUCINE REPEAT ADAPTER PROTEIN 25"/>
    <property type="match status" value="1"/>
</dbReference>
<reference evidence="3" key="1">
    <citation type="submission" date="2018-01" db="EMBL/GenBank/DDBJ databases">
        <title>An insight into the sialome of Amazonian anophelines.</title>
        <authorList>
            <person name="Ribeiro J.M."/>
            <person name="Scarpassa V."/>
            <person name="Calvo E."/>
        </authorList>
    </citation>
    <scope>NUCLEOTIDE SEQUENCE</scope>
    <source>
        <tissue evidence="3">Salivary glands</tissue>
    </source>
</reference>
<feature type="compositionally biased region" description="Low complexity" evidence="2">
    <location>
        <begin position="764"/>
        <end position="791"/>
    </location>
</feature>
<feature type="compositionally biased region" description="Low complexity" evidence="2">
    <location>
        <begin position="675"/>
        <end position="689"/>
    </location>
</feature>
<name>A0A2M4A5Y3_9DIPT</name>
<feature type="compositionally biased region" description="Low complexity" evidence="2">
    <location>
        <begin position="217"/>
        <end position="227"/>
    </location>
</feature>
<comment type="similarity">
    <text evidence="1">Belongs to the FAM89 family.</text>
</comment>
<feature type="compositionally biased region" description="Low complexity" evidence="2">
    <location>
        <begin position="835"/>
        <end position="850"/>
    </location>
</feature>
<dbReference type="EMBL" id="GGFK01002844">
    <property type="protein sequence ID" value="MBW36165.1"/>
    <property type="molecule type" value="Transcribed_RNA"/>
</dbReference>
<feature type="region of interest" description="Disordered" evidence="2">
    <location>
        <begin position="549"/>
        <end position="638"/>
    </location>
</feature>
<feature type="compositionally biased region" description="Basic and acidic residues" evidence="2">
    <location>
        <begin position="427"/>
        <end position="447"/>
    </location>
</feature>
<organism evidence="3">
    <name type="scientific">Anopheles triannulatus</name>
    <dbReference type="NCBI Taxonomy" id="58253"/>
    <lineage>
        <taxon>Eukaryota</taxon>
        <taxon>Metazoa</taxon>
        <taxon>Ecdysozoa</taxon>
        <taxon>Arthropoda</taxon>
        <taxon>Hexapoda</taxon>
        <taxon>Insecta</taxon>
        <taxon>Pterygota</taxon>
        <taxon>Neoptera</taxon>
        <taxon>Endopterygota</taxon>
        <taxon>Diptera</taxon>
        <taxon>Nematocera</taxon>
        <taxon>Culicoidea</taxon>
        <taxon>Culicidae</taxon>
        <taxon>Anophelinae</taxon>
        <taxon>Anopheles</taxon>
    </lineage>
</organism>
<feature type="region of interest" description="Disordered" evidence="2">
    <location>
        <begin position="650"/>
        <end position="689"/>
    </location>
</feature>
<protein>
    <submittedName>
        <fullName evidence="3">Putative hybrid signal transduction histidine kinase l</fullName>
    </submittedName>
</protein>
<proteinExistence type="inferred from homology"/>
<dbReference type="PANTHER" id="PTHR46949:SF1">
    <property type="entry name" value="AT07979P2"/>
    <property type="match status" value="1"/>
</dbReference>
<dbReference type="InterPro" id="IPR039499">
    <property type="entry name" value="LURA1/LRA25"/>
</dbReference>
<dbReference type="AlphaFoldDB" id="A0A2M4A5Y3"/>
<sequence length="867" mass="91714">MLGFSKKPGPPVPPRPSAATVASALARQRENSPSPTGTAGLSVVNRGGMATLKPPHPGRTVIYKSPGFDQSPASSPVAASRRELRSTEGHSPQQSPKPLERGANGGNVMYRSTCSIVEINSSSSVSSSASSSPVATLQKGDAQRQQQQQHRLLEPPVVPIARRRIRSGEPDTDQPVSEVIIINGGSSTGANAGGGQRKERKDSTGGECDSGTERGDSSAGSSASAGSTLERENNLRNLESAKSSSHFTEIIIGSNQSSTVVRSGSKPNIAPRTEGVGTVAVGSGGEVTGRSTDGNTVIRSSSVRLAVGTTNNAPSYRRPEPEGGEHVQPSTDNRSGQPLPATHATTNHKAMMKPTALGALDPATLDSKLSEQKLAFHELLISELTAMREKHQHQHQESVSPMERKTEPEHPLIPTTVVSGSFGGHDSPVDLEKVNRRQRCPSERRSSGSETEATSPNGTAIRLPKIRTSDWIEVGDNGKQVVLSSCQISLEDSGMEDEEKLDDASSGVGDSWDSVKEDVESRIKMSLPGLPPLPKSLSGFDLAGGVQFQSSHHHHHHQQTQQQQHSHHYPHHSLQHQQSAPSAHQVHLQQQQQQQHGTFHGGGGGTGGLSSHSSNHPPSSQSPVTLNHHHTNPFIPIGSSTLLHGSSIASLDSQQRGHSPVSAQLSSGSGGGGRRSSPQPVPANAAPPTTTLDTQLAILRREMYGLRQLDLSLLSQLWALNESIQEFRTILQEQETLSPPSPTPSNSDANSVSSDDDVDEDESSATTTSNQQQHQQQQQQQQQQQLHQQQLRLLSSVHHAPPTLQSSTNSSLGSSVGSGGAGNGALTTQNDSGGSSNTTTLSSSASSRMRAPPPPPPNRKAPISRPV</sequence>
<feature type="compositionally biased region" description="Polar residues" evidence="2">
    <location>
        <begin position="235"/>
        <end position="266"/>
    </location>
</feature>
<feature type="compositionally biased region" description="Low complexity" evidence="2">
    <location>
        <begin position="609"/>
        <end position="623"/>
    </location>
</feature>
<feature type="region of interest" description="Disordered" evidence="2">
    <location>
        <begin position="391"/>
        <end position="462"/>
    </location>
</feature>
<feature type="compositionally biased region" description="Acidic residues" evidence="2">
    <location>
        <begin position="754"/>
        <end position="763"/>
    </location>
</feature>
<feature type="compositionally biased region" description="Gly residues" evidence="2">
    <location>
        <begin position="599"/>
        <end position="608"/>
    </location>
</feature>
<accession>A0A2M4A5Y3</accession>
<evidence type="ECO:0000256" key="1">
    <source>
        <dbReference type="ARBA" id="ARBA00038125"/>
    </source>
</evidence>
<feature type="region of interest" description="Disordered" evidence="2">
    <location>
        <begin position="120"/>
        <end position="293"/>
    </location>
</feature>
<feature type="compositionally biased region" description="Low complexity" evidence="2">
    <location>
        <begin position="121"/>
        <end position="132"/>
    </location>
</feature>
<evidence type="ECO:0000313" key="3">
    <source>
        <dbReference type="EMBL" id="MBW36165.1"/>
    </source>
</evidence>
<feature type="compositionally biased region" description="Polar residues" evidence="2">
    <location>
        <begin position="448"/>
        <end position="458"/>
    </location>
</feature>
<feature type="compositionally biased region" description="Low complexity" evidence="2">
    <location>
        <begin position="744"/>
        <end position="753"/>
    </location>
</feature>
<dbReference type="Pfam" id="PF14854">
    <property type="entry name" value="LURAP"/>
    <property type="match status" value="1"/>
</dbReference>
<feature type="compositionally biased region" description="Low complexity" evidence="2">
    <location>
        <begin position="806"/>
        <end position="815"/>
    </location>
</feature>
<feature type="region of interest" description="Disordered" evidence="2">
    <location>
        <begin position="492"/>
        <end position="513"/>
    </location>
</feature>
<evidence type="ECO:0000256" key="2">
    <source>
        <dbReference type="SAM" id="MobiDB-lite"/>
    </source>
</evidence>
<keyword evidence="3" id="KW-0418">Kinase</keyword>
<keyword evidence="3" id="KW-0808">Transferase</keyword>